<dbReference type="PROSITE" id="PS50005">
    <property type="entry name" value="TPR"/>
    <property type="match status" value="2"/>
</dbReference>
<evidence type="ECO:0000313" key="6">
    <source>
        <dbReference type="Proteomes" id="UP000244128"/>
    </source>
</evidence>
<comment type="caution">
    <text evidence="5">The sequence shown here is derived from an EMBL/GenBank/DDBJ whole genome shotgun (WGS) entry which is preliminary data.</text>
</comment>
<dbReference type="PANTHER" id="PTHR44227">
    <property type="match status" value="1"/>
</dbReference>
<accession>A0A2T5I017</accession>
<evidence type="ECO:0000313" key="5">
    <source>
        <dbReference type="EMBL" id="PTQ77171.1"/>
    </source>
</evidence>
<dbReference type="InterPro" id="IPR011990">
    <property type="entry name" value="TPR-like_helical_dom_sf"/>
</dbReference>
<proteinExistence type="predicted"/>
<name>A0A2T5I017_9PROT</name>
<evidence type="ECO:0000256" key="2">
    <source>
        <dbReference type="ARBA" id="ARBA00022803"/>
    </source>
</evidence>
<feature type="signal peptide" evidence="4">
    <location>
        <begin position="1"/>
        <end position="24"/>
    </location>
</feature>
<dbReference type="Proteomes" id="UP000244128">
    <property type="component" value="Unassembled WGS sequence"/>
</dbReference>
<dbReference type="InterPro" id="IPR019734">
    <property type="entry name" value="TPR_rpt"/>
</dbReference>
<dbReference type="EMBL" id="QAOI01000010">
    <property type="protein sequence ID" value="PTQ77171.1"/>
    <property type="molecule type" value="Genomic_DNA"/>
</dbReference>
<feature type="repeat" description="TPR" evidence="3">
    <location>
        <begin position="77"/>
        <end position="110"/>
    </location>
</feature>
<reference evidence="5 6" key="1">
    <citation type="submission" date="2018-04" db="EMBL/GenBank/DDBJ databases">
        <title>Active sludge and wastewater microbial communities from Klosterneuburg, Austria.</title>
        <authorList>
            <person name="Wagner M."/>
        </authorList>
    </citation>
    <scope>NUCLEOTIDE SEQUENCE [LARGE SCALE GENOMIC DNA]</scope>
    <source>
        <strain evidence="5 6">Nm49</strain>
    </source>
</reference>
<keyword evidence="1" id="KW-0677">Repeat</keyword>
<dbReference type="SMART" id="SM00028">
    <property type="entry name" value="TPR"/>
    <property type="match status" value="3"/>
</dbReference>
<dbReference type="InterPro" id="IPR013360">
    <property type="entry name" value="Pilus_4_PilW"/>
</dbReference>
<dbReference type="AlphaFoldDB" id="A0A2T5I017"/>
<feature type="repeat" description="TPR" evidence="3">
    <location>
        <begin position="43"/>
        <end position="76"/>
    </location>
</feature>
<dbReference type="InterPro" id="IPR052346">
    <property type="entry name" value="O-mannosyl-transferase_TMTC"/>
</dbReference>
<feature type="chain" id="PRO_5015555522" evidence="4">
    <location>
        <begin position="25"/>
        <end position="262"/>
    </location>
</feature>
<evidence type="ECO:0000256" key="4">
    <source>
        <dbReference type="SAM" id="SignalP"/>
    </source>
</evidence>
<dbReference type="Gene3D" id="1.25.40.10">
    <property type="entry name" value="Tetratricopeptide repeat domain"/>
    <property type="match status" value="1"/>
</dbReference>
<dbReference type="NCBIfam" id="TIGR02521">
    <property type="entry name" value="type_IV_pilW"/>
    <property type="match status" value="1"/>
</dbReference>
<keyword evidence="2 3" id="KW-0802">TPR repeat</keyword>
<organism evidence="5 6">
    <name type="scientific">Nitrosomonas oligotropha</name>
    <dbReference type="NCBI Taxonomy" id="42354"/>
    <lineage>
        <taxon>Bacteria</taxon>
        <taxon>Pseudomonadati</taxon>
        <taxon>Pseudomonadota</taxon>
        <taxon>Betaproteobacteria</taxon>
        <taxon>Nitrosomonadales</taxon>
        <taxon>Nitrosomonadaceae</taxon>
        <taxon>Nitrosomonas</taxon>
    </lineage>
</organism>
<evidence type="ECO:0000256" key="1">
    <source>
        <dbReference type="ARBA" id="ARBA00022737"/>
    </source>
</evidence>
<dbReference type="RefSeq" id="WP_107803221.1">
    <property type="nucleotide sequence ID" value="NZ_QAOI01000010.1"/>
</dbReference>
<dbReference type="Pfam" id="PF13181">
    <property type="entry name" value="TPR_8"/>
    <property type="match status" value="2"/>
</dbReference>
<dbReference type="SUPFAM" id="SSF81901">
    <property type="entry name" value="HCP-like"/>
    <property type="match status" value="1"/>
</dbReference>
<protein>
    <submittedName>
        <fullName evidence="5">Type IV pilus assembly protein PilF</fullName>
    </submittedName>
</protein>
<keyword evidence="4" id="KW-0732">Signal</keyword>
<gene>
    <name evidence="5" type="ORF">C8R26_11091</name>
</gene>
<dbReference type="PANTHER" id="PTHR44227:SF3">
    <property type="entry name" value="PROTEIN O-MANNOSYL-TRANSFERASE TMTC4"/>
    <property type="match status" value="1"/>
</dbReference>
<evidence type="ECO:0000256" key="3">
    <source>
        <dbReference type="PROSITE-ProRule" id="PRU00339"/>
    </source>
</evidence>
<dbReference type="PROSITE" id="PS51257">
    <property type="entry name" value="PROKAR_LIPOPROTEIN"/>
    <property type="match status" value="1"/>
</dbReference>
<sequence length="262" mass="29716">MKKKLLFFFILLQFLIGFSGCVQQSTNNGMPVQANSDRAFQSAKIHTELAAEYFYRGQMDVAIEEVNEALKAQSNYALAYNVLGLINMTLNEDSKALDNFERAIRLAPRNSEIRNNYGWFLCQRFSQRMDQAIDHFMMAAKDPLYATPEMSYTNAGICEAKRQNYTEAKVFLQKALSLKSNYAPAAIGLIDIDFQRGNLADAKSKLALFLQNNTQTAESLLMAIKIEQAMGNQLAAESYIFQLQKHFPESKETAMIREGRVR</sequence>